<dbReference type="InterPro" id="IPR016171">
    <property type="entry name" value="Vanillyl_alc_oxidase_C-sub2"/>
</dbReference>
<dbReference type="PANTHER" id="PTHR43716">
    <property type="entry name" value="D-2-HYDROXYGLUTARATE DEHYDROGENASE, MITOCHONDRIAL"/>
    <property type="match status" value="1"/>
</dbReference>
<dbReference type="Gene3D" id="3.30.465.10">
    <property type="match status" value="1"/>
</dbReference>
<dbReference type="Pfam" id="PF01565">
    <property type="entry name" value="FAD_binding_4"/>
    <property type="match status" value="1"/>
</dbReference>
<dbReference type="InterPro" id="IPR016164">
    <property type="entry name" value="FAD-linked_Oxase-like_C"/>
</dbReference>
<dbReference type="EnsemblMetazoa" id="CLYHEMT004650.1">
    <property type="protein sequence ID" value="CLYHEMP004650.1"/>
    <property type="gene ID" value="CLYHEMG004650"/>
</dbReference>
<dbReference type="Gene3D" id="3.30.43.10">
    <property type="entry name" value="Uridine Diphospho-n-acetylenolpyruvylglucosamine Reductase, domain 2"/>
    <property type="match status" value="1"/>
</dbReference>
<evidence type="ECO:0000256" key="7">
    <source>
        <dbReference type="ARBA" id="ARBA00039639"/>
    </source>
</evidence>
<name>A0A7M5U107_9CNID</name>
<evidence type="ECO:0000256" key="5">
    <source>
        <dbReference type="ARBA" id="ARBA00023002"/>
    </source>
</evidence>
<dbReference type="InterPro" id="IPR051264">
    <property type="entry name" value="FAD-oxidored/transferase_4"/>
</dbReference>
<evidence type="ECO:0000256" key="1">
    <source>
        <dbReference type="ARBA" id="ARBA00001974"/>
    </source>
</evidence>
<dbReference type="Proteomes" id="UP000594262">
    <property type="component" value="Unplaced"/>
</dbReference>
<evidence type="ECO:0000313" key="11">
    <source>
        <dbReference type="EnsemblMetazoa" id="CLYHEMP004650.1"/>
    </source>
</evidence>
<dbReference type="GO" id="GO:0071949">
    <property type="term" value="F:FAD binding"/>
    <property type="evidence" value="ECO:0007669"/>
    <property type="project" value="InterPro"/>
</dbReference>
<feature type="domain" description="FAD-binding PCMH-type" evidence="10">
    <location>
        <begin position="82"/>
        <end position="261"/>
    </location>
</feature>
<dbReference type="Gene3D" id="3.30.70.2740">
    <property type="match status" value="1"/>
</dbReference>
<evidence type="ECO:0000256" key="9">
    <source>
        <dbReference type="ARBA" id="ARBA00049267"/>
    </source>
</evidence>
<accession>A0A7M5U107</accession>
<dbReference type="GO" id="GO:0051990">
    <property type="term" value="F:(R)-2-hydroxyglutarate dehydrogenase activity"/>
    <property type="evidence" value="ECO:0007669"/>
    <property type="project" value="UniProtKB-EC"/>
</dbReference>
<dbReference type="RefSeq" id="XP_066915161.1">
    <property type="nucleotide sequence ID" value="XM_067059060.1"/>
</dbReference>
<evidence type="ECO:0000259" key="10">
    <source>
        <dbReference type="PROSITE" id="PS51387"/>
    </source>
</evidence>
<dbReference type="FunFam" id="3.30.70.2740:FF:000002">
    <property type="entry name" value="D-2-hydroxyglutarate dehydrogenase mitochondrial"/>
    <property type="match status" value="1"/>
</dbReference>
<dbReference type="Pfam" id="PF02913">
    <property type="entry name" value="FAD-oxidase_C"/>
    <property type="match status" value="1"/>
</dbReference>
<dbReference type="InterPro" id="IPR016169">
    <property type="entry name" value="FAD-bd_PCMH_sub2"/>
</dbReference>
<evidence type="ECO:0000313" key="12">
    <source>
        <dbReference type="Proteomes" id="UP000594262"/>
    </source>
</evidence>
<dbReference type="GO" id="GO:0005739">
    <property type="term" value="C:mitochondrion"/>
    <property type="evidence" value="ECO:0007669"/>
    <property type="project" value="TreeGrafter"/>
</dbReference>
<evidence type="ECO:0000256" key="4">
    <source>
        <dbReference type="ARBA" id="ARBA00022827"/>
    </source>
</evidence>
<dbReference type="FunFam" id="3.30.70.2190:FF:000001">
    <property type="entry name" value="D-2-hydroxyglutarate dehydrogenase mitochondrial"/>
    <property type="match status" value="1"/>
</dbReference>
<dbReference type="Gene3D" id="1.10.45.10">
    <property type="entry name" value="Vanillyl-alcohol Oxidase, Chain A, domain 4"/>
    <property type="match status" value="1"/>
</dbReference>
<dbReference type="GeneID" id="136802337"/>
<keyword evidence="4" id="KW-0274">FAD</keyword>
<evidence type="ECO:0000256" key="8">
    <source>
        <dbReference type="ARBA" id="ARBA00045410"/>
    </source>
</evidence>
<evidence type="ECO:0000256" key="3">
    <source>
        <dbReference type="ARBA" id="ARBA00022630"/>
    </source>
</evidence>
<comment type="similarity">
    <text evidence="2">Belongs to the FAD-binding oxidoreductase/transferase type 4 family.</text>
</comment>
<comment type="function">
    <text evidence="8">Catalyzes the oxidation of D-2-hydroxyglutarate (D-2-HG) to alpha-ketoglutarate. Also catalyzes the oxidation of other D-2-hydroxyacids, such as D-malate (D-MAL) and D-lactate (D-LAC). Exhibits high activities towards D-2-HG and D-MAL but a very weak activity towards D-LAC.</text>
</comment>
<dbReference type="FunFam" id="1.10.45.10:FF:000001">
    <property type="entry name" value="D-lactate dehydrogenase mitochondrial"/>
    <property type="match status" value="1"/>
</dbReference>
<dbReference type="SUPFAM" id="SSF56176">
    <property type="entry name" value="FAD-binding/transporter-associated domain-like"/>
    <property type="match status" value="1"/>
</dbReference>
<protein>
    <recommendedName>
        <fullName evidence="7">D-2-hydroxyglutarate dehydrogenase, mitochondrial</fullName>
        <ecNumber evidence="6">1.1.99.39</ecNumber>
    </recommendedName>
</protein>
<keyword evidence="3" id="KW-0285">Flavoprotein</keyword>
<evidence type="ECO:0000256" key="6">
    <source>
        <dbReference type="ARBA" id="ARBA00039003"/>
    </source>
</evidence>
<dbReference type="InterPro" id="IPR036318">
    <property type="entry name" value="FAD-bd_PCMH-like_sf"/>
</dbReference>
<dbReference type="FunFam" id="3.30.43.10:FF:000002">
    <property type="entry name" value="D-2-hydroxyglutarate dehydrogenase, mitochondrial"/>
    <property type="match status" value="1"/>
</dbReference>
<dbReference type="EC" id="1.1.99.39" evidence="6"/>
<dbReference type="FunFam" id="3.30.465.10:FF:000001">
    <property type="entry name" value="D-2-hydroxyglutarate dehydrogenase, mitochondrial"/>
    <property type="match status" value="1"/>
</dbReference>
<dbReference type="InterPro" id="IPR016167">
    <property type="entry name" value="FAD-bd_PCMH_sub1"/>
</dbReference>
<dbReference type="InterPro" id="IPR016166">
    <property type="entry name" value="FAD-bd_PCMH"/>
</dbReference>
<dbReference type="InterPro" id="IPR006094">
    <property type="entry name" value="Oxid_FAD_bind_N"/>
</dbReference>
<comment type="cofactor">
    <cofactor evidence="1">
        <name>FAD</name>
        <dbReference type="ChEBI" id="CHEBI:57692"/>
    </cofactor>
</comment>
<organism evidence="11 12">
    <name type="scientific">Clytia hemisphaerica</name>
    <dbReference type="NCBI Taxonomy" id="252671"/>
    <lineage>
        <taxon>Eukaryota</taxon>
        <taxon>Metazoa</taxon>
        <taxon>Cnidaria</taxon>
        <taxon>Hydrozoa</taxon>
        <taxon>Hydroidolina</taxon>
        <taxon>Leptothecata</taxon>
        <taxon>Obeliida</taxon>
        <taxon>Clytiidae</taxon>
        <taxon>Clytia</taxon>
    </lineage>
</organism>
<dbReference type="PROSITE" id="PS51387">
    <property type="entry name" value="FAD_PCMH"/>
    <property type="match status" value="1"/>
</dbReference>
<proteinExistence type="inferred from homology"/>
<dbReference type="Gene3D" id="3.30.70.2190">
    <property type="match status" value="1"/>
</dbReference>
<dbReference type="InterPro" id="IPR004113">
    <property type="entry name" value="FAD-bd_oxidored_4_C"/>
</dbReference>
<dbReference type="SUPFAM" id="SSF55103">
    <property type="entry name" value="FAD-linked oxidases, C-terminal domain"/>
    <property type="match status" value="1"/>
</dbReference>
<sequence length="506" mass="55818">MLYSRGLKRLITSLNKNKGYLSVGVRCSSVDYTYKNYNVPRRDNLKKVEESDINYFKSFLGDRVVTDVDELEVHNRDWLNLVRGMSPVMLKPKTTQEVSQIMKYCNENSLGVCPQGGNTGLVGGSVPVFDEVILSLNLLNKIHEIDATSGTVECGAGVILENLDKELEKHDLMVPLDLGAKGSCHIGGNVATNAGGIRYLRYGSLHGNVLGVEAVLPDGTILDCLSTLKKDNTGYDLKQLFIGSEGTLGIITGLSLMAPPRPLATNVAFLGVESYEAVKEAYVKAKGCLAEILSAFEFLDNHAMSTVKENLGYSNPISEHPFYVLVETSGSNDGHDAEKLDHFLEVVMETGIAVDGTVANEVGKMQDIWKMREHIAEALLHDGDGCFKYDISLPVDVMYDIVSLLREKYSHCTNRIVGYGHFGDGNLHLNVVAPTYDKELMYELEPIIFGFTSKHNGSISAEHGIGFKKTKHMHYSRSPEAIEVMKKLKNLFDPKGILNPYKMLPS</sequence>
<dbReference type="PANTHER" id="PTHR43716:SF1">
    <property type="entry name" value="D-2-HYDROXYGLUTARATE DEHYDROGENASE, MITOCHONDRIAL"/>
    <property type="match status" value="1"/>
</dbReference>
<keyword evidence="5" id="KW-0560">Oxidoreductase</keyword>
<dbReference type="OrthoDB" id="5332616at2759"/>
<dbReference type="AlphaFoldDB" id="A0A7M5U107"/>
<evidence type="ECO:0000256" key="2">
    <source>
        <dbReference type="ARBA" id="ARBA00008000"/>
    </source>
</evidence>
<keyword evidence="12" id="KW-1185">Reference proteome</keyword>
<comment type="catalytic activity">
    <reaction evidence="9">
        <text>(R)-malate + A = oxaloacetate + AH2</text>
        <dbReference type="Rhea" id="RHEA:67460"/>
        <dbReference type="ChEBI" id="CHEBI:13193"/>
        <dbReference type="ChEBI" id="CHEBI:15588"/>
        <dbReference type="ChEBI" id="CHEBI:16452"/>
        <dbReference type="ChEBI" id="CHEBI:17499"/>
    </reaction>
    <physiologicalReaction direction="left-to-right" evidence="9">
        <dbReference type="Rhea" id="RHEA:67461"/>
    </physiologicalReaction>
</comment>
<reference evidence="11" key="1">
    <citation type="submission" date="2021-01" db="UniProtKB">
        <authorList>
            <consortium name="EnsemblMetazoa"/>
        </authorList>
    </citation>
    <scope>IDENTIFICATION</scope>
</reference>